<dbReference type="InterPro" id="IPR023485">
    <property type="entry name" value="Ptyr_pPase"/>
</dbReference>
<gene>
    <name evidence="2" type="ORF">NEF87_004231</name>
</gene>
<dbReference type="InterPro" id="IPR036196">
    <property type="entry name" value="Ptyr_pPase_sf"/>
</dbReference>
<organism evidence="2 3">
    <name type="scientific">Candidatus Lokiarchaeum ossiferum</name>
    <dbReference type="NCBI Taxonomy" id="2951803"/>
    <lineage>
        <taxon>Archaea</taxon>
        <taxon>Promethearchaeati</taxon>
        <taxon>Promethearchaeota</taxon>
        <taxon>Promethearchaeia</taxon>
        <taxon>Promethearchaeales</taxon>
        <taxon>Promethearchaeaceae</taxon>
        <taxon>Candidatus Lokiarchaeum</taxon>
    </lineage>
</organism>
<evidence type="ECO:0000313" key="3">
    <source>
        <dbReference type="Proteomes" id="UP001208689"/>
    </source>
</evidence>
<evidence type="ECO:0000259" key="1">
    <source>
        <dbReference type="SMART" id="SM00226"/>
    </source>
</evidence>
<dbReference type="PANTHER" id="PTHR11717:SF31">
    <property type="entry name" value="LOW MOLECULAR WEIGHT PROTEIN-TYROSINE-PHOSPHATASE ETP-RELATED"/>
    <property type="match status" value="1"/>
</dbReference>
<dbReference type="InterPro" id="IPR050438">
    <property type="entry name" value="LMW_PTPase"/>
</dbReference>
<accession>A0ABY6HX44</accession>
<dbReference type="EMBL" id="CP104013">
    <property type="protein sequence ID" value="UYP47946.1"/>
    <property type="molecule type" value="Genomic_DNA"/>
</dbReference>
<dbReference type="SMART" id="SM00226">
    <property type="entry name" value="LMWPc"/>
    <property type="match status" value="1"/>
</dbReference>
<dbReference type="PANTHER" id="PTHR11717">
    <property type="entry name" value="LOW MOLECULAR WEIGHT PROTEIN TYROSINE PHOSPHATASE"/>
    <property type="match status" value="1"/>
</dbReference>
<sequence length="175" mass="20617">MKIESFWNALKLSTNPKLIFVCLGNICRSPFAQMKFEQLLQQSEVKRKHEFIIQSGGFIHQKDVRIHPMTERALLEEQIPIERIEQHFPRRLRKHKEDLLDATALIVMAQSHRDIQMPAKYRDKTILLSAIALDGKEIDIPDPALIENFEEYKQIMQKITDYLKTFIKLLEEKGF</sequence>
<keyword evidence="3" id="KW-1185">Reference proteome</keyword>
<feature type="domain" description="Phosphotyrosine protein phosphatase I" evidence="1">
    <location>
        <begin position="16"/>
        <end position="165"/>
    </location>
</feature>
<protein>
    <recommendedName>
        <fullName evidence="1">Phosphotyrosine protein phosphatase I domain-containing protein</fullName>
    </recommendedName>
</protein>
<reference evidence="2" key="1">
    <citation type="submission" date="2022-09" db="EMBL/GenBank/DDBJ databases">
        <title>Actin cytoskeleton and complex cell architecture in an #Asgard archaeon.</title>
        <authorList>
            <person name="Ponce Toledo R.I."/>
            <person name="Schleper C."/>
            <person name="Rodrigues Oliveira T."/>
            <person name="Wollweber F."/>
            <person name="Xu J."/>
            <person name="Rittmann S."/>
            <person name="Klingl A."/>
            <person name="Pilhofer M."/>
        </authorList>
    </citation>
    <scope>NUCLEOTIDE SEQUENCE</scope>
    <source>
        <strain evidence="2">B-35</strain>
    </source>
</reference>
<dbReference type="Pfam" id="PF01451">
    <property type="entry name" value="LMWPc"/>
    <property type="match status" value="1"/>
</dbReference>
<dbReference type="Proteomes" id="UP001208689">
    <property type="component" value="Chromosome"/>
</dbReference>
<evidence type="ECO:0000313" key="2">
    <source>
        <dbReference type="EMBL" id="UYP47946.1"/>
    </source>
</evidence>
<proteinExistence type="predicted"/>
<name>A0ABY6HX44_9ARCH</name>
<dbReference type="SUPFAM" id="SSF52788">
    <property type="entry name" value="Phosphotyrosine protein phosphatases I"/>
    <property type="match status" value="1"/>
</dbReference>
<dbReference type="Gene3D" id="3.40.50.2300">
    <property type="match status" value="1"/>
</dbReference>